<sequence length="55" mass="5930">MSVIWNSESYADGDFSTFGNVGLLCDESTVENHLDPGLATFAGDDLTEPQITTFT</sequence>
<keyword evidence="2" id="KW-1185">Reference proteome</keyword>
<name>A0A4U0WN89_9PEZI</name>
<dbReference type="AlphaFoldDB" id="A0A4U0WN89"/>
<accession>A0A4U0WN89</accession>
<protein>
    <submittedName>
        <fullName evidence="1">Uncharacterized protein</fullName>
    </submittedName>
</protein>
<comment type="caution">
    <text evidence="1">The sequence shown here is derived from an EMBL/GenBank/DDBJ whole genome shotgun (WGS) entry which is preliminary data.</text>
</comment>
<evidence type="ECO:0000313" key="1">
    <source>
        <dbReference type="EMBL" id="TKA64118.1"/>
    </source>
</evidence>
<gene>
    <name evidence="1" type="ORF">B0A55_09940</name>
</gene>
<evidence type="ECO:0000313" key="2">
    <source>
        <dbReference type="Proteomes" id="UP000309340"/>
    </source>
</evidence>
<dbReference type="EMBL" id="NAJQ01000870">
    <property type="protein sequence ID" value="TKA64118.1"/>
    <property type="molecule type" value="Genomic_DNA"/>
</dbReference>
<dbReference type="Proteomes" id="UP000309340">
    <property type="component" value="Unassembled WGS sequence"/>
</dbReference>
<proteinExistence type="predicted"/>
<reference evidence="1 2" key="1">
    <citation type="submission" date="2017-03" db="EMBL/GenBank/DDBJ databases">
        <title>Genomes of endolithic fungi from Antarctica.</title>
        <authorList>
            <person name="Coleine C."/>
            <person name="Masonjones S."/>
            <person name="Stajich J.E."/>
        </authorList>
    </citation>
    <scope>NUCLEOTIDE SEQUENCE [LARGE SCALE GENOMIC DNA]</scope>
    <source>
        <strain evidence="1 2">CCFEE 5184</strain>
    </source>
</reference>
<organism evidence="1 2">
    <name type="scientific">Friedmanniomyces simplex</name>
    <dbReference type="NCBI Taxonomy" id="329884"/>
    <lineage>
        <taxon>Eukaryota</taxon>
        <taxon>Fungi</taxon>
        <taxon>Dikarya</taxon>
        <taxon>Ascomycota</taxon>
        <taxon>Pezizomycotina</taxon>
        <taxon>Dothideomycetes</taxon>
        <taxon>Dothideomycetidae</taxon>
        <taxon>Mycosphaerellales</taxon>
        <taxon>Teratosphaeriaceae</taxon>
        <taxon>Friedmanniomyces</taxon>
    </lineage>
</organism>